<comment type="caution">
    <text evidence="1">The sequence shown here is derived from an EMBL/GenBank/DDBJ whole genome shotgun (WGS) entry which is preliminary data.</text>
</comment>
<name>A0A9J6H5W4_HAELO</name>
<gene>
    <name evidence="1" type="ORF">HPB48_021117</name>
</gene>
<protein>
    <recommendedName>
        <fullName evidence="3">Tick transposon</fullName>
    </recommendedName>
</protein>
<evidence type="ECO:0000313" key="2">
    <source>
        <dbReference type="Proteomes" id="UP000821853"/>
    </source>
</evidence>
<dbReference type="VEuPathDB" id="VectorBase:HLOH_040558"/>
<sequence>MISALRQNDLSRVQADKEGGFAILPNGDFREKAQEAIQTNFKAVAFDAKKQKSKALKLLADLNLDSLGKATRKAESAILELFFAGKMHTPDSPFRVIVSEKSTWPSQVGRYLQRHLRQRRLDDPFLVRSSTEVIQKLEEGTESGVYAFSLGVEDH</sequence>
<evidence type="ECO:0008006" key="3">
    <source>
        <dbReference type="Google" id="ProtNLM"/>
    </source>
</evidence>
<proteinExistence type="predicted"/>
<reference evidence="1 2" key="1">
    <citation type="journal article" date="2020" name="Cell">
        <title>Large-Scale Comparative Analyses of Tick Genomes Elucidate Their Genetic Diversity and Vector Capacities.</title>
        <authorList>
            <consortium name="Tick Genome and Microbiome Consortium (TIGMIC)"/>
            <person name="Jia N."/>
            <person name="Wang J."/>
            <person name="Shi W."/>
            <person name="Du L."/>
            <person name="Sun Y."/>
            <person name="Zhan W."/>
            <person name="Jiang J.F."/>
            <person name="Wang Q."/>
            <person name="Zhang B."/>
            <person name="Ji P."/>
            <person name="Bell-Sakyi L."/>
            <person name="Cui X.M."/>
            <person name="Yuan T.T."/>
            <person name="Jiang B.G."/>
            <person name="Yang W.F."/>
            <person name="Lam T.T."/>
            <person name="Chang Q.C."/>
            <person name="Ding S.J."/>
            <person name="Wang X.J."/>
            <person name="Zhu J.G."/>
            <person name="Ruan X.D."/>
            <person name="Zhao L."/>
            <person name="Wei J.T."/>
            <person name="Ye R.Z."/>
            <person name="Que T.C."/>
            <person name="Du C.H."/>
            <person name="Zhou Y.H."/>
            <person name="Cheng J.X."/>
            <person name="Dai P.F."/>
            <person name="Guo W.B."/>
            <person name="Han X.H."/>
            <person name="Huang E.J."/>
            <person name="Li L.F."/>
            <person name="Wei W."/>
            <person name="Gao Y.C."/>
            <person name="Liu J.Z."/>
            <person name="Shao H.Z."/>
            <person name="Wang X."/>
            <person name="Wang C.C."/>
            <person name="Yang T.C."/>
            <person name="Huo Q.B."/>
            <person name="Li W."/>
            <person name="Chen H.Y."/>
            <person name="Chen S.E."/>
            <person name="Zhou L.G."/>
            <person name="Ni X.B."/>
            <person name="Tian J.H."/>
            <person name="Sheng Y."/>
            <person name="Liu T."/>
            <person name="Pan Y.S."/>
            <person name="Xia L.Y."/>
            <person name="Li J."/>
            <person name="Zhao F."/>
            <person name="Cao W.C."/>
        </authorList>
    </citation>
    <scope>NUCLEOTIDE SEQUENCE [LARGE SCALE GENOMIC DNA]</scope>
    <source>
        <strain evidence="1">HaeL-2018</strain>
    </source>
</reference>
<accession>A0A9J6H5W4</accession>
<dbReference type="EMBL" id="JABSTR010000011">
    <property type="protein sequence ID" value="KAH9382076.1"/>
    <property type="molecule type" value="Genomic_DNA"/>
</dbReference>
<dbReference type="AlphaFoldDB" id="A0A9J6H5W4"/>
<dbReference type="Proteomes" id="UP000821853">
    <property type="component" value="Chromosome 9"/>
</dbReference>
<keyword evidence="2" id="KW-1185">Reference proteome</keyword>
<organism evidence="1 2">
    <name type="scientific">Haemaphysalis longicornis</name>
    <name type="common">Bush tick</name>
    <dbReference type="NCBI Taxonomy" id="44386"/>
    <lineage>
        <taxon>Eukaryota</taxon>
        <taxon>Metazoa</taxon>
        <taxon>Ecdysozoa</taxon>
        <taxon>Arthropoda</taxon>
        <taxon>Chelicerata</taxon>
        <taxon>Arachnida</taxon>
        <taxon>Acari</taxon>
        <taxon>Parasitiformes</taxon>
        <taxon>Ixodida</taxon>
        <taxon>Ixodoidea</taxon>
        <taxon>Ixodidae</taxon>
        <taxon>Haemaphysalinae</taxon>
        <taxon>Haemaphysalis</taxon>
    </lineage>
</organism>
<evidence type="ECO:0000313" key="1">
    <source>
        <dbReference type="EMBL" id="KAH9382076.1"/>
    </source>
</evidence>
<dbReference type="OrthoDB" id="6514472at2759"/>